<accession>A0AAV5VJ55</accession>
<dbReference type="InterPro" id="IPR050122">
    <property type="entry name" value="RTK"/>
</dbReference>
<proteinExistence type="predicted"/>
<dbReference type="PANTHER" id="PTHR24416">
    <property type="entry name" value="TYROSINE-PROTEIN KINASE RECEPTOR"/>
    <property type="match status" value="1"/>
</dbReference>
<dbReference type="PROSITE" id="PS00109">
    <property type="entry name" value="PROTEIN_KINASE_TYR"/>
    <property type="match status" value="1"/>
</dbReference>
<keyword evidence="26" id="KW-1185">Reference proteome</keyword>
<evidence type="ECO:0000256" key="10">
    <source>
        <dbReference type="ARBA" id="ARBA00022741"/>
    </source>
</evidence>
<organism evidence="25 26">
    <name type="scientific">Pristionchus fissidentatus</name>
    <dbReference type="NCBI Taxonomy" id="1538716"/>
    <lineage>
        <taxon>Eukaryota</taxon>
        <taxon>Metazoa</taxon>
        <taxon>Ecdysozoa</taxon>
        <taxon>Nematoda</taxon>
        <taxon>Chromadorea</taxon>
        <taxon>Rhabditida</taxon>
        <taxon>Rhabditina</taxon>
        <taxon>Diplogasteromorpha</taxon>
        <taxon>Diplogasteroidea</taxon>
        <taxon>Neodiplogasteridae</taxon>
        <taxon>Pristionchus</taxon>
    </lineage>
</organism>
<dbReference type="Gene3D" id="2.60.40.10">
    <property type="entry name" value="Immunoglobulins"/>
    <property type="match status" value="3"/>
</dbReference>
<dbReference type="Gene3D" id="3.80.20.20">
    <property type="entry name" value="Receptor L-domain"/>
    <property type="match status" value="2"/>
</dbReference>
<feature type="compositionally biased region" description="Basic and acidic residues" evidence="21">
    <location>
        <begin position="883"/>
        <end position="904"/>
    </location>
</feature>
<dbReference type="FunFam" id="1.10.510.10:FF:000987">
    <property type="entry name" value="Receptor protein-tyrosine kinase"/>
    <property type="match status" value="1"/>
</dbReference>
<dbReference type="InterPro" id="IPR020635">
    <property type="entry name" value="Tyr_kinase_cat_dom"/>
</dbReference>
<evidence type="ECO:0000256" key="2">
    <source>
        <dbReference type="ARBA" id="ARBA00011902"/>
    </source>
</evidence>
<dbReference type="GO" id="GO:0051897">
    <property type="term" value="P:positive regulation of phosphatidylinositol 3-kinase/protein kinase B signal transduction"/>
    <property type="evidence" value="ECO:0007669"/>
    <property type="project" value="TreeGrafter"/>
</dbReference>
<feature type="region of interest" description="Disordered" evidence="21">
    <location>
        <begin position="1502"/>
        <end position="1524"/>
    </location>
</feature>
<dbReference type="PANTHER" id="PTHR24416:SF525">
    <property type="entry name" value="INSULIN-LIKE RECEPTOR"/>
    <property type="match status" value="1"/>
</dbReference>
<keyword evidence="11" id="KW-0418">Kinase</keyword>
<dbReference type="SUPFAM" id="SSF52058">
    <property type="entry name" value="L domain-like"/>
    <property type="match status" value="2"/>
</dbReference>
<evidence type="ECO:0000256" key="18">
    <source>
        <dbReference type="ARBA" id="ARBA00023211"/>
    </source>
</evidence>
<dbReference type="InterPro" id="IPR008266">
    <property type="entry name" value="Tyr_kinase_AS"/>
</dbReference>
<dbReference type="InterPro" id="IPR011009">
    <property type="entry name" value="Kinase-like_dom_sf"/>
</dbReference>
<feature type="region of interest" description="Disordered" evidence="21">
    <location>
        <begin position="617"/>
        <end position="668"/>
    </location>
</feature>
<dbReference type="Pfam" id="PF07714">
    <property type="entry name" value="PK_Tyr_Ser-Thr"/>
    <property type="match status" value="1"/>
</dbReference>
<feature type="binding site" evidence="20">
    <location>
        <position position="1217"/>
    </location>
    <ligand>
        <name>ATP</name>
        <dbReference type="ChEBI" id="CHEBI:30616"/>
    </ligand>
</feature>
<dbReference type="EMBL" id="BTSY01000003">
    <property type="protein sequence ID" value="GMT18666.1"/>
    <property type="molecule type" value="Genomic_DNA"/>
</dbReference>
<evidence type="ECO:0000256" key="6">
    <source>
        <dbReference type="ARBA" id="ARBA00022692"/>
    </source>
</evidence>
<dbReference type="EC" id="2.7.10.1" evidence="2"/>
<evidence type="ECO:0000256" key="9">
    <source>
        <dbReference type="ARBA" id="ARBA00022737"/>
    </source>
</evidence>
<dbReference type="Pfam" id="PF00757">
    <property type="entry name" value="Furin-like"/>
    <property type="match status" value="1"/>
</dbReference>
<keyword evidence="7" id="KW-0479">Metal-binding</keyword>
<keyword evidence="15" id="KW-0829">Tyrosine-protein kinase</keyword>
<evidence type="ECO:0000256" key="11">
    <source>
        <dbReference type="ARBA" id="ARBA00022777"/>
    </source>
</evidence>
<feature type="region of interest" description="Disordered" evidence="21">
    <location>
        <begin position="823"/>
        <end position="843"/>
    </location>
</feature>
<comment type="caution">
    <text evidence="25">The sequence shown here is derived from an EMBL/GenBank/DDBJ whole genome shotgun (WGS) entry which is preliminary data.</text>
</comment>
<evidence type="ECO:0000313" key="26">
    <source>
        <dbReference type="Proteomes" id="UP001432322"/>
    </source>
</evidence>
<keyword evidence="4" id="KW-0808">Transferase</keyword>
<dbReference type="GO" id="GO:0005009">
    <property type="term" value="F:insulin receptor activity"/>
    <property type="evidence" value="ECO:0007669"/>
    <property type="project" value="TreeGrafter"/>
</dbReference>
<evidence type="ECO:0000256" key="8">
    <source>
        <dbReference type="ARBA" id="ARBA00022729"/>
    </source>
</evidence>
<dbReference type="SMART" id="SM00060">
    <property type="entry name" value="FN3"/>
    <property type="match status" value="2"/>
</dbReference>
<dbReference type="Gene3D" id="3.30.200.20">
    <property type="entry name" value="Phosphorylase Kinase, domain 1"/>
    <property type="match status" value="1"/>
</dbReference>
<keyword evidence="12 20" id="KW-0067">ATP-binding</keyword>
<evidence type="ECO:0000256" key="3">
    <source>
        <dbReference type="ARBA" id="ARBA00022553"/>
    </source>
</evidence>
<comment type="catalytic activity">
    <reaction evidence="19">
        <text>L-tyrosyl-[protein] + ATP = O-phospho-L-tyrosyl-[protein] + ADP + H(+)</text>
        <dbReference type="Rhea" id="RHEA:10596"/>
        <dbReference type="Rhea" id="RHEA-COMP:10136"/>
        <dbReference type="Rhea" id="RHEA-COMP:20101"/>
        <dbReference type="ChEBI" id="CHEBI:15378"/>
        <dbReference type="ChEBI" id="CHEBI:30616"/>
        <dbReference type="ChEBI" id="CHEBI:46858"/>
        <dbReference type="ChEBI" id="CHEBI:61978"/>
        <dbReference type="ChEBI" id="CHEBI:456216"/>
        <dbReference type="EC" id="2.7.10.1"/>
    </reaction>
</comment>
<evidence type="ECO:0000256" key="4">
    <source>
        <dbReference type="ARBA" id="ARBA00022679"/>
    </source>
</evidence>
<feature type="compositionally biased region" description="Polar residues" evidence="21">
    <location>
        <begin position="823"/>
        <end position="832"/>
    </location>
</feature>
<dbReference type="GO" id="GO:0046872">
    <property type="term" value="F:metal ion binding"/>
    <property type="evidence" value="ECO:0007669"/>
    <property type="project" value="UniProtKB-KW"/>
</dbReference>
<evidence type="ECO:0000313" key="25">
    <source>
        <dbReference type="EMBL" id="GMT18666.1"/>
    </source>
</evidence>
<evidence type="ECO:0000256" key="22">
    <source>
        <dbReference type="SAM" id="Phobius"/>
    </source>
</evidence>
<dbReference type="InterPro" id="IPR036116">
    <property type="entry name" value="FN3_sf"/>
</dbReference>
<keyword evidence="14 22" id="KW-0472">Membrane</keyword>
<dbReference type="SMART" id="SM00219">
    <property type="entry name" value="TyrKc"/>
    <property type="match status" value="1"/>
</dbReference>
<feature type="chain" id="PRO_5043955370" description="receptor protein-tyrosine kinase" evidence="23">
    <location>
        <begin position="35"/>
        <end position="1524"/>
    </location>
</feature>
<evidence type="ECO:0000256" key="19">
    <source>
        <dbReference type="ARBA" id="ARBA00051243"/>
    </source>
</evidence>
<dbReference type="PROSITE" id="PS00107">
    <property type="entry name" value="PROTEIN_KINASE_ATP"/>
    <property type="match status" value="1"/>
</dbReference>
<feature type="signal peptide" evidence="23">
    <location>
        <begin position="1"/>
        <end position="34"/>
    </location>
</feature>
<evidence type="ECO:0000259" key="24">
    <source>
        <dbReference type="PROSITE" id="PS50011"/>
    </source>
</evidence>
<keyword evidence="18" id="KW-0464">Manganese</keyword>
<dbReference type="InterPro" id="IPR001245">
    <property type="entry name" value="Ser-Thr/Tyr_kinase_cat_dom"/>
</dbReference>
<dbReference type="InterPro" id="IPR017441">
    <property type="entry name" value="Protein_kinase_ATP_BS"/>
</dbReference>
<dbReference type="Proteomes" id="UP001432322">
    <property type="component" value="Unassembled WGS sequence"/>
</dbReference>
<name>A0AAV5VJ55_9BILA</name>
<dbReference type="InterPro" id="IPR000494">
    <property type="entry name" value="Rcpt_L-dom"/>
</dbReference>
<feature type="region of interest" description="Disordered" evidence="21">
    <location>
        <begin position="862"/>
        <end position="925"/>
    </location>
</feature>
<keyword evidence="10 20" id="KW-0547">Nucleotide-binding</keyword>
<feature type="compositionally biased region" description="Acidic residues" evidence="21">
    <location>
        <begin position="1505"/>
        <end position="1524"/>
    </location>
</feature>
<dbReference type="PRINTS" id="PR00109">
    <property type="entry name" value="TYRKINASE"/>
</dbReference>
<keyword evidence="8 23" id="KW-0732">Signal</keyword>
<protein>
    <recommendedName>
        <fullName evidence="2">receptor protein-tyrosine kinase</fullName>
        <ecNumber evidence="2">2.7.10.1</ecNumber>
    </recommendedName>
</protein>
<evidence type="ECO:0000256" key="17">
    <source>
        <dbReference type="ARBA" id="ARBA00023180"/>
    </source>
</evidence>
<dbReference type="InterPro" id="IPR009030">
    <property type="entry name" value="Growth_fac_rcpt_cys_sf"/>
</dbReference>
<keyword evidence="6 22" id="KW-0812">Transmembrane</keyword>
<dbReference type="SUPFAM" id="SSF49265">
    <property type="entry name" value="Fibronectin type III"/>
    <property type="match status" value="2"/>
</dbReference>
<dbReference type="InterPro" id="IPR000719">
    <property type="entry name" value="Prot_kinase_dom"/>
</dbReference>
<dbReference type="CDD" id="cd00064">
    <property type="entry name" value="FU"/>
    <property type="match status" value="1"/>
</dbReference>
<dbReference type="SUPFAM" id="SSF56112">
    <property type="entry name" value="Protein kinase-like (PK-like)"/>
    <property type="match status" value="1"/>
</dbReference>
<dbReference type="SUPFAM" id="SSF57184">
    <property type="entry name" value="Growth factor receptor domain"/>
    <property type="match status" value="1"/>
</dbReference>
<evidence type="ECO:0000256" key="20">
    <source>
        <dbReference type="PROSITE-ProRule" id="PRU10141"/>
    </source>
</evidence>
<dbReference type="InterPro" id="IPR006211">
    <property type="entry name" value="Furin-like_Cys-rich_dom"/>
</dbReference>
<feature type="transmembrane region" description="Helical" evidence="22">
    <location>
        <begin position="1113"/>
        <end position="1138"/>
    </location>
</feature>
<evidence type="ECO:0000256" key="7">
    <source>
        <dbReference type="ARBA" id="ARBA00022723"/>
    </source>
</evidence>
<dbReference type="InterPro" id="IPR013783">
    <property type="entry name" value="Ig-like_fold"/>
</dbReference>
<evidence type="ECO:0000256" key="15">
    <source>
        <dbReference type="ARBA" id="ARBA00023137"/>
    </source>
</evidence>
<dbReference type="Gene3D" id="1.10.510.10">
    <property type="entry name" value="Transferase(Phosphotransferase) domain 1"/>
    <property type="match status" value="1"/>
</dbReference>
<evidence type="ECO:0000256" key="13">
    <source>
        <dbReference type="ARBA" id="ARBA00022989"/>
    </source>
</evidence>
<dbReference type="CDD" id="cd00063">
    <property type="entry name" value="FN3"/>
    <property type="match status" value="1"/>
</dbReference>
<keyword evidence="5" id="KW-0165">Cleavage on pair of basic residues</keyword>
<dbReference type="InterPro" id="IPR006212">
    <property type="entry name" value="Furin_repeat"/>
</dbReference>
<dbReference type="CDD" id="cd05032">
    <property type="entry name" value="PTKc_InsR_like"/>
    <property type="match status" value="1"/>
</dbReference>
<evidence type="ECO:0000256" key="21">
    <source>
        <dbReference type="SAM" id="MobiDB-lite"/>
    </source>
</evidence>
<dbReference type="GO" id="GO:0005524">
    <property type="term" value="F:ATP binding"/>
    <property type="evidence" value="ECO:0007669"/>
    <property type="project" value="UniProtKB-UniRule"/>
</dbReference>
<dbReference type="GO" id="GO:0042593">
    <property type="term" value="P:glucose homeostasis"/>
    <property type="evidence" value="ECO:0007669"/>
    <property type="project" value="TreeGrafter"/>
</dbReference>
<dbReference type="GO" id="GO:0043410">
    <property type="term" value="P:positive regulation of MAPK cascade"/>
    <property type="evidence" value="ECO:0007669"/>
    <property type="project" value="TreeGrafter"/>
</dbReference>
<dbReference type="PROSITE" id="PS50011">
    <property type="entry name" value="PROTEIN_KINASE_DOM"/>
    <property type="match status" value="1"/>
</dbReference>
<keyword evidence="16" id="KW-0675">Receptor</keyword>
<gene>
    <name evidence="25" type="ORF">PFISCL1PPCAC_9963</name>
</gene>
<dbReference type="GO" id="GO:0005899">
    <property type="term" value="C:insulin receptor complex"/>
    <property type="evidence" value="ECO:0007669"/>
    <property type="project" value="TreeGrafter"/>
</dbReference>
<comment type="subcellular location">
    <subcellularLocation>
        <location evidence="1">Membrane</location>
        <topology evidence="1">Single-pass type I membrane protein</topology>
    </subcellularLocation>
</comment>
<keyword evidence="13 22" id="KW-1133">Transmembrane helix</keyword>
<dbReference type="SMART" id="SM00261">
    <property type="entry name" value="FU"/>
    <property type="match status" value="1"/>
</dbReference>
<keyword evidence="17" id="KW-0325">Glycoprotein</keyword>
<dbReference type="InterPro" id="IPR036941">
    <property type="entry name" value="Rcpt_L-dom_sf"/>
</dbReference>
<dbReference type="InterPro" id="IPR003961">
    <property type="entry name" value="FN3_dom"/>
</dbReference>
<dbReference type="Pfam" id="PF01030">
    <property type="entry name" value="Recep_L_domain"/>
    <property type="match status" value="2"/>
</dbReference>
<evidence type="ECO:0000256" key="23">
    <source>
        <dbReference type="SAM" id="SignalP"/>
    </source>
</evidence>
<dbReference type="GO" id="GO:0043560">
    <property type="term" value="F:insulin receptor substrate binding"/>
    <property type="evidence" value="ECO:0007669"/>
    <property type="project" value="TreeGrafter"/>
</dbReference>
<feature type="domain" description="Protein kinase" evidence="24">
    <location>
        <begin position="1181"/>
        <end position="1454"/>
    </location>
</feature>
<dbReference type="Gene3D" id="2.10.220.10">
    <property type="entry name" value="Hormone Receptor, Insulin-like Growth Factor Receptor 1, Chain A, domain 2"/>
    <property type="match status" value="1"/>
</dbReference>
<feature type="compositionally biased region" description="Basic and acidic residues" evidence="21">
    <location>
        <begin position="617"/>
        <end position="660"/>
    </location>
</feature>
<evidence type="ECO:0000256" key="5">
    <source>
        <dbReference type="ARBA" id="ARBA00022685"/>
    </source>
</evidence>
<keyword evidence="3" id="KW-0597">Phosphoprotein</keyword>
<dbReference type="GO" id="GO:0030424">
    <property type="term" value="C:axon"/>
    <property type="evidence" value="ECO:0007669"/>
    <property type="project" value="TreeGrafter"/>
</dbReference>
<evidence type="ECO:0000256" key="12">
    <source>
        <dbReference type="ARBA" id="ARBA00022840"/>
    </source>
</evidence>
<evidence type="ECO:0000256" key="1">
    <source>
        <dbReference type="ARBA" id="ARBA00004479"/>
    </source>
</evidence>
<keyword evidence="9" id="KW-0677">Repeat</keyword>
<reference evidence="25" key="1">
    <citation type="submission" date="2023-10" db="EMBL/GenBank/DDBJ databases">
        <title>Genome assembly of Pristionchus species.</title>
        <authorList>
            <person name="Yoshida K."/>
            <person name="Sommer R.J."/>
        </authorList>
    </citation>
    <scope>NUCLEOTIDE SEQUENCE</scope>
    <source>
        <strain evidence="25">RS5133</strain>
    </source>
</reference>
<evidence type="ECO:0000256" key="14">
    <source>
        <dbReference type="ARBA" id="ARBA00023136"/>
    </source>
</evidence>
<sequence length="1524" mass="171828">MREDPNRRGSSSSRSNTSISSFFVFLLLAQTTEAQHSICGSVDIRNDARTVFNKENASDEFITRYMNCTILEGTFSLSMITNSSTREEDFVTFPNLVEITGYLLVFNVKSLTTLSRIFPNLRIIGGSQLIMNYALIIYQNPDLKDIGLPNLRVIRNGGVRISENPSLCFAVQIDWKRITFGQIDDVLVTDGVASGQKCTDQCDDPSNRCVRRQTAGGHGGLVISCWNATTCQETCEYDMTRNATKEAGPGCLVGTSGDTSVACHPQCLGGCYEVDNSAECIACKGFLNDGRCVSQCPRGMYKYLSRCVTEQECVEEITHKRRLMVDGSVVLSSPELRIDDEWHSFKVVNGSCLHDCPAGYETKKVERRTTQKDGKVLMRMVEACEKCGEYCPKKCKGRALDTIAMAKDLTGCNIVDGDLDIQLRDRSKISLLTDALKDIEVITGQLLIRFSPSLTSLSVFQNLKEIRGERLFQEKYSLVIYENTNLQSLFSNETLRNLKITRGEVQVQNNRMLCFKYIDKMMQGLNKNLTDLDQSLYSNGDKAICDETTLVLETNKVMSEGFVLKWTPLSERDIDHRKFLGYQVFYKRVESDDPSAVQIDQDRSVCSDEWTMHFEPLQNKEKNKVQSEKKEENATLTGEEEKRKLYEGGDVDPDKYETGKKKPQNGWSDDNYMNSVITHDGIMPNAYYATYVQTKMVIHPGAKNARSNIHIVKTHFNNPTSPKIVSVNAIGTDQLEVEFEEPSRPNGDITHYILSWHAQYKDVSFEVTHACDSVAEKRRRYQESATTTMTTPAQQSFVTSITGSFSTADTCSANGCCVCTTGQEQLSSSAPSTPRPVYDDADYDQLVDPDRQHDFENAVQNIVFVPSSEEGDRRSKRSISVPKEGEKEGGETEKLIEETKSEREKEEDEEEKKTKHENDNGEFDTDEVEMPEQRGYLMLRGDGVTEVQTINITTSAKTNKYTITGLYHATTYQVSLIACQNVSVFPHFCSLKPVYKSQRTAEIKEFDKVNQSTIETVVLNRTSSGAVFVKFKAPEKPNGRVHGFTVTLYNVVDEQATPISHCVNSSIFAGGVIIRGLADGTYVPSIITITAEGGSIPVRGPPFVIHNSSFFNLYIIAGLVLLVLVILALIGASTAYYAMTKGIWGKKLGVYVRQTITANPEYLSQFEMYKADEWELKREDITIGEEIGRGTFGKVYRGHGNGITSLCGTIFGECAIKTVSEDANPAERLHFLMEASVMKQFNSPFIIHLYGVVSDGQPVLVVMEMMAKGNLRDYLRSRRPDAEENILGLPVPTDTEIMEWAAQIADGMSYLEYLKFCHRDLAARNCMIGEDNCVKIGDFGMARDIYYHEYYKPTGKRMMPVRWMAPESLKDGKFSLKSDVWAYGIVLYEMMTLAQQPYQGLANDSVFNYIGVTRRVLERPVDCPDFWYDLMCACWQYQPKERPTFRQIVECLFLRASEDFRNRSWVINEAPDLDERDKGDERNEFIIDEDVQGMFCMDNRRGNEMDEYGDRDEELINGDAEDSV</sequence>
<evidence type="ECO:0000256" key="16">
    <source>
        <dbReference type="ARBA" id="ARBA00023170"/>
    </source>
</evidence>